<feature type="region of interest" description="Disordered" evidence="1">
    <location>
        <begin position="146"/>
        <end position="291"/>
    </location>
</feature>
<gene>
    <name evidence="2" type="ORF">NDU88_004911</name>
</gene>
<sequence length="309" mass="33242">MKRVTTAYCFRENRPETARTIDSDGFKQRGSSDKRLNQGKTCSTAPRVTSGEACRCRRVHTTRQHEQLSSLAQHPRGPHTSSNSAGSTAYLQACRGVGQIQGRHRPRAAIVLGPDPATSPPPAARACPNKQRQLCRMFFLLNGKSRFRPRVTTSPPGLSKAAQARRRPGQARPGPGAPQQPAPSTLLSPLPGRLPLLQGSSSRAAAPLRGRSDPRSPSMPCAAPHSVATPPRSPAQRARPTQPRPRPCVTLSQPLSPGRKRRSLGQCRSGHSPRFFGPLPPQIMPDKPGAELTQLASAMFSGSAMPPWG</sequence>
<feature type="compositionally biased region" description="Low complexity" evidence="1">
    <location>
        <begin position="228"/>
        <end position="241"/>
    </location>
</feature>
<dbReference type="EMBL" id="JANPWB010000001">
    <property type="protein sequence ID" value="KAJ1217317.1"/>
    <property type="molecule type" value="Genomic_DNA"/>
</dbReference>
<evidence type="ECO:0000256" key="1">
    <source>
        <dbReference type="SAM" id="MobiDB-lite"/>
    </source>
</evidence>
<feature type="compositionally biased region" description="Basic and acidic residues" evidence="1">
    <location>
        <begin position="19"/>
        <end position="36"/>
    </location>
</feature>
<proteinExistence type="predicted"/>
<accession>A0AAV7WWG0</accession>
<reference evidence="2" key="1">
    <citation type="journal article" date="2022" name="bioRxiv">
        <title>Sequencing and chromosome-scale assembly of the giantPleurodeles waltlgenome.</title>
        <authorList>
            <person name="Brown T."/>
            <person name="Elewa A."/>
            <person name="Iarovenko S."/>
            <person name="Subramanian E."/>
            <person name="Araus A.J."/>
            <person name="Petzold A."/>
            <person name="Susuki M."/>
            <person name="Suzuki K.-i.T."/>
            <person name="Hayashi T."/>
            <person name="Toyoda A."/>
            <person name="Oliveira C."/>
            <person name="Osipova E."/>
            <person name="Leigh N.D."/>
            <person name="Simon A."/>
            <person name="Yun M.H."/>
        </authorList>
    </citation>
    <scope>NUCLEOTIDE SEQUENCE</scope>
    <source>
        <strain evidence="2">20211129_DDA</strain>
        <tissue evidence="2">Liver</tissue>
    </source>
</reference>
<evidence type="ECO:0000313" key="3">
    <source>
        <dbReference type="Proteomes" id="UP001066276"/>
    </source>
</evidence>
<protein>
    <submittedName>
        <fullName evidence="2">Uncharacterized protein</fullName>
    </submittedName>
</protein>
<feature type="region of interest" description="Disordered" evidence="1">
    <location>
        <begin position="19"/>
        <end position="44"/>
    </location>
</feature>
<name>A0AAV7WWG0_PLEWA</name>
<evidence type="ECO:0000313" key="2">
    <source>
        <dbReference type="EMBL" id="KAJ1217317.1"/>
    </source>
</evidence>
<organism evidence="2 3">
    <name type="scientific">Pleurodeles waltl</name>
    <name type="common">Iberian ribbed newt</name>
    <dbReference type="NCBI Taxonomy" id="8319"/>
    <lineage>
        <taxon>Eukaryota</taxon>
        <taxon>Metazoa</taxon>
        <taxon>Chordata</taxon>
        <taxon>Craniata</taxon>
        <taxon>Vertebrata</taxon>
        <taxon>Euteleostomi</taxon>
        <taxon>Amphibia</taxon>
        <taxon>Batrachia</taxon>
        <taxon>Caudata</taxon>
        <taxon>Salamandroidea</taxon>
        <taxon>Salamandridae</taxon>
        <taxon>Pleurodelinae</taxon>
        <taxon>Pleurodeles</taxon>
    </lineage>
</organism>
<dbReference type="AlphaFoldDB" id="A0AAV7WWG0"/>
<feature type="region of interest" description="Disordered" evidence="1">
    <location>
        <begin position="65"/>
        <end position="86"/>
    </location>
</feature>
<comment type="caution">
    <text evidence="2">The sequence shown here is derived from an EMBL/GenBank/DDBJ whole genome shotgun (WGS) entry which is preliminary data.</text>
</comment>
<keyword evidence="3" id="KW-1185">Reference proteome</keyword>
<feature type="compositionally biased region" description="Low complexity" evidence="1">
    <location>
        <begin position="182"/>
        <end position="203"/>
    </location>
</feature>
<dbReference type="Proteomes" id="UP001066276">
    <property type="component" value="Chromosome 1_1"/>
</dbReference>